<gene>
    <name evidence="1" type="ORF">g.3852</name>
</gene>
<protein>
    <submittedName>
        <fullName evidence="1">Uncharacterized protein</fullName>
    </submittedName>
</protein>
<organism evidence="1">
    <name type="scientific">Clastoptera arizonana</name>
    <name type="common">Arizona spittle bug</name>
    <dbReference type="NCBI Taxonomy" id="38151"/>
    <lineage>
        <taxon>Eukaryota</taxon>
        <taxon>Metazoa</taxon>
        <taxon>Ecdysozoa</taxon>
        <taxon>Arthropoda</taxon>
        <taxon>Hexapoda</taxon>
        <taxon>Insecta</taxon>
        <taxon>Pterygota</taxon>
        <taxon>Neoptera</taxon>
        <taxon>Paraneoptera</taxon>
        <taxon>Hemiptera</taxon>
        <taxon>Auchenorrhyncha</taxon>
        <taxon>Cercopoidea</taxon>
        <taxon>Clastopteridae</taxon>
        <taxon>Clastoptera</taxon>
    </lineage>
</organism>
<reference evidence="1" key="1">
    <citation type="submission" date="2015-12" db="EMBL/GenBank/DDBJ databases">
        <title>De novo transcriptome assembly of four potential Pierce s Disease insect vectors from Arizona vineyards.</title>
        <authorList>
            <person name="Tassone E.E."/>
        </authorList>
    </citation>
    <scope>NUCLEOTIDE SEQUENCE</scope>
</reference>
<sequence length="335" mass="39489">MDQINDRLKDVFQLFQEFFDFLQQNIWCENLSGTDVTNVFTKAIDIESFCALIYSLGLEGVFNVKLKEFWSTLKKENGPDLIFFRNATELTLKKYLTYEKFDKSTVKLSIDVYLKNNSKDKLISVIQDTVQSHQMCSRLCGIIMKNINKLEIESRVIFENWIAVLNLKCESYEVIHKSVINLLNTDIKNAEVLFKILCIKNKSRHSCLIKDVVLENLVALLESRFVKEIWIIFLNVEENDFKYLLNHYSRLSKSIYKIIEFSAHRLKIVYCVDSYSWLSFEECLEYSELLTLLRKFKNVGNEIEKDLIEHMLSMKSTKFCVLYEDLLRDINKSTQ</sequence>
<evidence type="ECO:0000313" key="1">
    <source>
        <dbReference type="EMBL" id="JAS05932.1"/>
    </source>
</evidence>
<dbReference type="AlphaFoldDB" id="A0A1B6BXB9"/>
<proteinExistence type="predicted"/>
<dbReference type="EMBL" id="GEDC01031366">
    <property type="protein sequence ID" value="JAS05932.1"/>
    <property type="molecule type" value="Transcribed_RNA"/>
</dbReference>
<accession>A0A1B6BXB9</accession>
<name>A0A1B6BXB9_9HEMI</name>